<evidence type="ECO:0000313" key="2">
    <source>
        <dbReference type="Proteomes" id="UP000053676"/>
    </source>
</evidence>
<name>W2TCW8_NECAM</name>
<gene>
    <name evidence="1" type="ORF">NECAME_00418</name>
</gene>
<dbReference type="Proteomes" id="UP000053676">
    <property type="component" value="Unassembled WGS sequence"/>
</dbReference>
<keyword evidence="2" id="KW-1185">Reference proteome</keyword>
<reference evidence="2" key="1">
    <citation type="journal article" date="2014" name="Nat. Genet.">
        <title>Genome of the human hookworm Necator americanus.</title>
        <authorList>
            <person name="Tang Y.T."/>
            <person name="Gao X."/>
            <person name="Rosa B.A."/>
            <person name="Abubucker S."/>
            <person name="Hallsworth-Pepin K."/>
            <person name="Martin J."/>
            <person name="Tyagi R."/>
            <person name="Heizer E."/>
            <person name="Zhang X."/>
            <person name="Bhonagiri-Palsikar V."/>
            <person name="Minx P."/>
            <person name="Warren W.C."/>
            <person name="Wang Q."/>
            <person name="Zhan B."/>
            <person name="Hotez P.J."/>
            <person name="Sternberg P.W."/>
            <person name="Dougall A."/>
            <person name="Gaze S.T."/>
            <person name="Mulvenna J."/>
            <person name="Sotillo J."/>
            <person name="Ranganathan S."/>
            <person name="Rabelo E.M."/>
            <person name="Wilson R.K."/>
            <person name="Felgner P.L."/>
            <person name="Bethony J."/>
            <person name="Hawdon J.M."/>
            <person name="Gasser R.B."/>
            <person name="Loukas A."/>
            <person name="Mitreva M."/>
        </authorList>
    </citation>
    <scope>NUCLEOTIDE SEQUENCE [LARGE SCALE GENOMIC DNA]</scope>
</reference>
<sequence>MEDPSTPTPKTSIHQNETIQKTIILKKKTRCPQLFPTLFLSLNELKCSFSSTYCGLVYFKGTSWSVRIRQRKNP</sequence>
<organism evidence="1 2">
    <name type="scientific">Necator americanus</name>
    <name type="common">Human hookworm</name>
    <dbReference type="NCBI Taxonomy" id="51031"/>
    <lineage>
        <taxon>Eukaryota</taxon>
        <taxon>Metazoa</taxon>
        <taxon>Ecdysozoa</taxon>
        <taxon>Nematoda</taxon>
        <taxon>Chromadorea</taxon>
        <taxon>Rhabditida</taxon>
        <taxon>Rhabditina</taxon>
        <taxon>Rhabditomorpha</taxon>
        <taxon>Strongyloidea</taxon>
        <taxon>Ancylostomatidae</taxon>
        <taxon>Bunostominae</taxon>
        <taxon>Necator</taxon>
    </lineage>
</organism>
<proteinExistence type="predicted"/>
<accession>W2TCW8</accession>
<protein>
    <submittedName>
        <fullName evidence="1">Uncharacterized protein</fullName>
    </submittedName>
</protein>
<evidence type="ECO:0000313" key="1">
    <source>
        <dbReference type="EMBL" id="ETN79041.1"/>
    </source>
</evidence>
<dbReference type="KEGG" id="nai:NECAME_00418"/>
<dbReference type="AlphaFoldDB" id="W2TCW8"/>
<dbReference type="EMBL" id="KI659683">
    <property type="protein sequence ID" value="ETN79041.1"/>
    <property type="molecule type" value="Genomic_DNA"/>
</dbReference>